<dbReference type="SUPFAM" id="SSF56349">
    <property type="entry name" value="DNA breaking-rejoining enzymes"/>
    <property type="match status" value="1"/>
</dbReference>
<accession>A0A378NUJ9</accession>
<evidence type="ECO:0000313" key="2">
    <source>
        <dbReference type="EMBL" id="STY71546.1"/>
    </source>
</evidence>
<gene>
    <name evidence="2" type="ORF">NCTC10571_01702</name>
</gene>
<reference evidence="2 3" key="1">
    <citation type="submission" date="2018-06" db="EMBL/GenBank/DDBJ databases">
        <authorList>
            <consortium name="Pathogen Informatics"/>
            <person name="Doyle S."/>
        </authorList>
    </citation>
    <scope>NUCLEOTIDE SEQUENCE [LARGE SCALE GENOMIC DNA]</scope>
    <source>
        <strain evidence="2 3">NCTC10571</strain>
    </source>
</reference>
<dbReference type="InterPro" id="IPR011010">
    <property type="entry name" value="DNA_brk_join_enz"/>
</dbReference>
<dbReference type="Gene3D" id="1.10.150.130">
    <property type="match status" value="1"/>
</dbReference>
<dbReference type="EMBL" id="UGPP01000001">
    <property type="protein sequence ID" value="STY71546.1"/>
    <property type="molecule type" value="Genomic_DNA"/>
</dbReference>
<evidence type="ECO:0000256" key="1">
    <source>
        <dbReference type="ARBA" id="ARBA00023125"/>
    </source>
</evidence>
<dbReference type="RefSeq" id="WP_115151856.1">
    <property type="nucleotide sequence ID" value="NZ_UGPP01000001.1"/>
</dbReference>
<protein>
    <recommendedName>
        <fullName evidence="4">Integrase SAM-like N-terminal domain-containing protein</fullName>
    </recommendedName>
</protein>
<dbReference type="Proteomes" id="UP000255234">
    <property type="component" value="Unassembled WGS sequence"/>
</dbReference>
<dbReference type="AlphaFoldDB" id="A0A378NUJ9"/>
<sequence length="118" mass="14053">MANLNNFMFKVKDYNKNKSNNIVNSNITFNEYADKWLKEYRLQIRKLDLPIVINNINIGKYYFGQKRLKDITSLDYQQFLMNYSLGRKKSSVEQANSIIQSLLKSALNIEQYKFLLRI</sequence>
<dbReference type="InterPro" id="IPR010998">
    <property type="entry name" value="Integrase_recombinase_N"/>
</dbReference>
<keyword evidence="1" id="KW-0238">DNA-binding</keyword>
<organism evidence="2 3">
    <name type="scientific">Megamonas hypermegale</name>
    <dbReference type="NCBI Taxonomy" id="158847"/>
    <lineage>
        <taxon>Bacteria</taxon>
        <taxon>Bacillati</taxon>
        <taxon>Bacillota</taxon>
        <taxon>Negativicutes</taxon>
        <taxon>Selenomonadales</taxon>
        <taxon>Selenomonadaceae</taxon>
        <taxon>Megamonas</taxon>
    </lineage>
</organism>
<proteinExistence type="predicted"/>
<name>A0A378NUJ9_9FIRM</name>
<dbReference type="GO" id="GO:0003677">
    <property type="term" value="F:DNA binding"/>
    <property type="evidence" value="ECO:0007669"/>
    <property type="project" value="UniProtKB-KW"/>
</dbReference>
<evidence type="ECO:0008006" key="4">
    <source>
        <dbReference type="Google" id="ProtNLM"/>
    </source>
</evidence>
<evidence type="ECO:0000313" key="3">
    <source>
        <dbReference type="Proteomes" id="UP000255234"/>
    </source>
</evidence>